<protein>
    <recommendedName>
        <fullName evidence="5">G-protein coupled receptors family 1 profile domain-containing protein</fullName>
    </recommendedName>
</protein>
<feature type="transmembrane region" description="Helical" evidence="2">
    <location>
        <begin position="96"/>
        <end position="119"/>
    </location>
</feature>
<evidence type="ECO:0000313" key="4">
    <source>
        <dbReference type="Proteomes" id="UP001281761"/>
    </source>
</evidence>
<dbReference type="Proteomes" id="UP001281761">
    <property type="component" value="Unassembled WGS sequence"/>
</dbReference>
<proteinExistence type="predicted"/>
<keyword evidence="4" id="KW-1185">Reference proteome</keyword>
<comment type="caution">
    <text evidence="3">The sequence shown here is derived from an EMBL/GenBank/DDBJ whole genome shotgun (WGS) entry which is preliminary data.</text>
</comment>
<feature type="compositionally biased region" description="Polar residues" evidence="1">
    <location>
        <begin position="332"/>
        <end position="350"/>
    </location>
</feature>
<evidence type="ECO:0000256" key="2">
    <source>
        <dbReference type="SAM" id="Phobius"/>
    </source>
</evidence>
<feature type="transmembrane region" description="Helical" evidence="2">
    <location>
        <begin position="226"/>
        <end position="249"/>
    </location>
</feature>
<evidence type="ECO:0000313" key="3">
    <source>
        <dbReference type="EMBL" id="KAK2946310.1"/>
    </source>
</evidence>
<keyword evidence="2" id="KW-1133">Transmembrane helix</keyword>
<dbReference type="EMBL" id="JARBJD010000231">
    <property type="protein sequence ID" value="KAK2946310.1"/>
    <property type="molecule type" value="Genomic_DNA"/>
</dbReference>
<reference evidence="3 4" key="1">
    <citation type="journal article" date="2022" name="bioRxiv">
        <title>Genomics of Preaxostyla Flagellates Illuminates Evolutionary Transitions and the Path Towards Mitochondrial Loss.</title>
        <authorList>
            <person name="Novak L.V.F."/>
            <person name="Treitli S.C."/>
            <person name="Pyrih J."/>
            <person name="Halakuc P."/>
            <person name="Pipaliya S.V."/>
            <person name="Vacek V."/>
            <person name="Brzon O."/>
            <person name="Soukal P."/>
            <person name="Eme L."/>
            <person name="Dacks J.B."/>
            <person name="Karnkowska A."/>
            <person name="Elias M."/>
            <person name="Hampl V."/>
        </authorList>
    </citation>
    <scope>NUCLEOTIDE SEQUENCE [LARGE SCALE GENOMIC DNA]</scope>
    <source>
        <strain evidence="3">NAU3</strain>
        <tissue evidence="3">Gut</tissue>
    </source>
</reference>
<feature type="transmembrane region" description="Helical" evidence="2">
    <location>
        <begin position="58"/>
        <end position="76"/>
    </location>
</feature>
<organism evidence="3 4">
    <name type="scientific">Blattamonas nauphoetae</name>
    <dbReference type="NCBI Taxonomy" id="2049346"/>
    <lineage>
        <taxon>Eukaryota</taxon>
        <taxon>Metamonada</taxon>
        <taxon>Preaxostyla</taxon>
        <taxon>Oxymonadida</taxon>
        <taxon>Blattamonas</taxon>
    </lineage>
</organism>
<feature type="transmembrane region" description="Helical" evidence="2">
    <location>
        <begin position="14"/>
        <end position="37"/>
    </location>
</feature>
<evidence type="ECO:0008006" key="5">
    <source>
        <dbReference type="Google" id="ProtNLM"/>
    </source>
</evidence>
<accession>A0ABQ9X3G1</accession>
<gene>
    <name evidence="3" type="ORF">BLNAU_18760</name>
</gene>
<feature type="transmembrane region" description="Helical" evidence="2">
    <location>
        <begin position="131"/>
        <end position="156"/>
    </location>
</feature>
<name>A0ABQ9X3G1_9EUKA</name>
<feature type="region of interest" description="Disordered" evidence="1">
    <location>
        <begin position="307"/>
        <end position="350"/>
    </location>
</feature>
<keyword evidence="2" id="KW-0472">Membrane</keyword>
<keyword evidence="2" id="KW-0812">Transmembrane</keyword>
<feature type="transmembrane region" description="Helical" evidence="2">
    <location>
        <begin position="261"/>
        <end position="280"/>
    </location>
</feature>
<evidence type="ECO:0000256" key="1">
    <source>
        <dbReference type="SAM" id="MobiDB-lite"/>
    </source>
</evidence>
<sequence length="350" mass="39657">MMLMNDNTLDIDSTTYFCIAVNWIQFTLSIVTIVLASSEFLRRYLIPYCRKKDVSWDLNAWFHVFILAHPLMRAIASCFLPTACESIADEPAIARVFLVLANYFFNAACCLIVMQWSQLVHRQRQKRKRALAIIAVCDIIFCVVIPVILVIIVNSLDSRYASAHAVFVKIELTYCMVNNILIALLFLIYGSTAQIILKRLSQRKQNNPLLTLSKQDSPRWILAKHLLQVIFSVTIFTVRAALFMVFVFVPTTKFYVGFVNLLKDGIGDCILTVILLFLNVPVQRERKKKDNIDSSSLNQSLLDNSELSMGQMGTSSDVSRTDEMISWPPSAQPEQPSKQTVVTISQSSQV</sequence>
<feature type="transmembrane region" description="Helical" evidence="2">
    <location>
        <begin position="176"/>
        <end position="197"/>
    </location>
</feature>